<evidence type="ECO:0000256" key="4">
    <source>
        <dbReference type="ARBA" id="ARBA00022801"/>
    </source>
</evidence>
<name>A0A4Q7YWU8_9BACT</name>
<dbReference type="SUPFAM" id="SSF143081">
    <property type="entry name" value="BB1717-like"/>
    <property type="match status" value="1"/>
</dbReference>
<dbReference type="PANTHER" id="PTHR13604:SF0">
    <property type="entry name" value="ABASIC SITE PROCESSING PROTEIN HMCES"/>
    <property type="match status" value="1"/>
</dbReference>
<comment type="caution">
    <text evidence="9">The sequence shown here is derived from an EMBL/GenBank/DDBJ whole genome shotgun (WGS) entry which is preliminary data.</text>
</comment>
<dbReference type="PANTHER" id="PTHR13604">
    <property type="entry name" value="DC12-RELATED"/>
    <property type="match status" value="1"/>
</dbReference>
<keyword evidence="4 8" id="KW-0378">Hydrolase</keyword>
<keyword evidence="5" id="KW-0190">Covalent protein-DNA linkage</keyword>
<dbReference type="GO" id="GO:0003697">
    <property type="term" value="F:single-stranded DNA binding"/>
    <property type="evidence" value="ECO:0007669"/>
    <property type="project" value="InterPro"/>
</dbReference>
<evidence type="ECO:0000256" key="5">
    <source>
        <dbReference type="ARBA" id="ARBA00023124"/>
    </source>
</evidence>
<evidence type="ECO:0000256" key="2">
    <source>
        <dbReference type="ARBA" id="ARBA00022670"/>
    </source>
</evidence>
<dbReference type="InterPro" id="IPR003738">
    <property type="entry name" value="SRAP"/>
</dbReference>
<protein>
    <recommendedName>
        <fullName evidence="8">Abasic site processing protein</fullName>
        <ecNumber evidence="8">3.4.-.-</ecNumber>
    </recommendedName>
</protein>
<dbReference type="GO" id="GO:0016829">
    <property type="term" value="F:lyase activity"/>
    <property type="evidence" value="ECO:0007669"/>
    <property type="project" value="UniProtKB-KW"/>
</dbReference>
<sequence>MFNRLQLRASTEELADWAGVDICVLCQENEERPPIERPRYPVLRLRPQTGERELVWMQVGLVPSYAHDERGAELRTEASAEAITCSSGFRTTFRRRRCLVPATQLSEHGHSAKGTIQDCSFAPTSGQILSVAAVWETWINDAGCEVETFAVITSLVAPVLRSLFDRLPIVISLQERDRWLHSSTHDPEPLDLLRPLSAPELKTWKMMPYDQSAPALDLR</sequence>
<dbReference type="EMBL" id="SHKW01000001">
    <property type="protein sequence ID" value="RZU42307.1"/>
    <property type="molecule type" value="Genomic_DNA"/>
</dbReference>
<keyword evidence="3" id="KW-0227">DNA damage</keyword>
<evidence type="ECO:0000256" key="3">
    <source>
        <dbReference type="ARBA" id="ARBA00022763"/>
    </source>
</evidence>
<evidence type="ECO:0000256" key="7">
    <source>
        <dbReference type="ARBA" id="ARBA00023239"/>
    </source>
</evidence>
<evidence type="ECO:0000313" key="9">
    <source>
        <dbReference type="EMBL" id="RZU42307.1"/>
    </source>
</evidence>
<keyword evidence="2 8" id="KW-0645">Protease</keyword>
<dbReference type="InterPro" id="IPR036590">
    <property type="entry name" value="SRAP-like"/>
</dbReference>
<evidence type="ECO:0000256" key="6">
    <source>
        <dbReference type="ARBA" id="ARBA00023125"/>
    </source>
</evidence>
<keyword evidence="10" id="KW-1185">Reference proteome</keyword>
<dbReference type="Gene3D" id="3.90.1680.10">
    <property type="entry name" value="SOS response associated peptidase-like"/>
    <property type="match status" value="1"/>
</dbReference>
<evidence type="ECO:0000256" key="1">
    <source>
        <dbReference type="ARBA" id="ARBA00008136"/>
    </source>
</evidence>
<proteinExistence type="inferred from homology"/>
<dbReference type="EC" id="3.4.-.-" evidence="8"/>
<dbReference type="Proteomes" id="UP000292958">
    <property type="component" value="Unassembled WGS sequence"/>
</dbReference>
<evidence type="ECO:0000313" key="10">
    <source>
        <dbReference type="Proteomes" id="UP000292958"/>
    </source>
</evidence>
<dbReference type="GO" id="GO:0008233">
    <property type="term" value="F:peptidase activity"/>
    <property type="evidence" value="ECO:0007669"/>
    <property type="project" value="UniProtKB-KW"/>
</dbReference>
<dbReference type="GO" id="GO:0006508">
    <property type="term" value="P:proteolysis"/>
    <property type="evidence" value="ECO:0007669"/>
    <property type="project" value="UniProtKB-KW"/>
</dbReference>
<dbReference type="GO" id="GO:0106300">
    <property type="term" value="P:protein-DNA covalent cross-linking repair"/>
    <property type="evidence" value="ECO:0007669"/>
    <property type="project" value="InterPro"/>
</dbReference>
<dbReference type="AlphaFoldDB" id="A0A4Q7YWU8"/>
<keyword evidence="7" id="KW-0456">Lyase</keyword>
<comment type="similarity">
    <text evidence="1 8">Belongs to the SOS response-associated peptidase family.</text>
</comment>
<organism evidence="9 10">
    <name type="scientific">Edaphobacter modestus</name>
    <dbReference type="NCBI Taxonomy" id="388466"/>
    <lineage>
        <taxon>Bacteria</taxon>
        <taxon>Pseudomonadati</taxon>
        <taxon>Acidobacteriota</taxon>
        <taxon>Terriglobia</taxon>
        <taxon>Terriglobales</taxon>
        <taxon>Acidobacteriaceae</taxon>
        <taxon>Edaphobacter</taxon>
    </lineage>
</organism>
<keyword evidence="6" id="KW-0238">DNA-binding</keyword>
<dbReference type="Pfam" id="PF02586">
    <property type="entry name" value="SRAP"/>
    <property type="match status" value="1"/>
</dbReference>
<evidence type="ECO:0000256" key="8">
    <source>
        <dbReference type="RuleBase" id="RU364100"/>
    </source>
</evidence>
<gene>
    <name evidence="9" type="ORF">BDD14_3869</name>
</gene>
<reference evidence="9 10" key="1">
    <citation type="submission" date="2019-02" db="EMBL/GenBank/DDBJ databases">
        <title>Genomic Encyclopedia of Archaeal and Bacterial Type Strains, Phase II (KMG-II): from individual species to whole genera.</title>
        <authorList>
            <person name="Goeker M."/>
        </authorList>
    </citation>
    <scope>NUCLEOTIDE SEQUENCE [LARGE SCALE GENOMIC DNA]</scope>
    <source>
        <strain evidence="9 10">DSM 18101</strain>
    </source>
</reference>
<accession>A0A4Q7YWU8</accession>